<keyword evidence="2" id="KW-0813">Transport</keyword>
<dbReference type="Gene3D" id="1.10.287.70">
    <property type="match status" value="1"/>
</dbReference>
<evidence type="ECO:0000256" key="7">
    <source>
        <dbReference type="ARBA" id="ARBA00022989"/>
    </source>
</evidence>
<evidence type="ECO:0000256" key="5">
    <source>
        <dbReference type="ARBA" id="ARBA00022826"/>
    </source>
</evidence>
<keyword evidence="7 12" id="KW-1133">Transmembrane helix</keyword>
<evidence type="ECO:0000256" key="6">
    <source>
        <dbReference type="ARBA" id="ARBA00022958"/>
    </source>
</evidence>
<feature type="compositionally biased region" description="Low complexity" evidence="11">
    <location>
        <begin position="394"/>
        <end position="410"/>
    </location>
</feature>
<dbReference type="EMBL" id="BLLK01000069">
    <property type="protein sequence ID" value="GFH60108.1"/>
    <property type="molecule type" value="Genomic_DNA"/>
</dbReference>
<dbReference type="Proteomes" id="UP001054902">
    <property type="component" value="Unassembled WGS sequence"/>
</dbReference>
<accession>A0AAD3HEJ7</accession>
<evidence type="ECO:0000256" key="11">
    <source>
        <dbReference type="SAM" id="MobiDB-lite"/>
    </source>
</evidence>
<comment type="subcellular location">
    <subcellularLocation>
        <location evidence="1">Membrane</location>
        <topology evidence="1">Multi-pass membrane protein</topology>
    </subcellularLocation>
</comment>
<name>A0AAD3HEJ7_9STRA</name>
<evidence type="ECO:0000256" key="12">
    <source>
        <dbReference type="SAM" id="Phobius"/>
    </source>
</evidence>
<keyword evidence="4 12" id="KW-0812">Transmembrane</keyword>
<evidence type="ECO:0000256" key="2">
    <source>
        <dbReference type="ARBA" id="ARBA00022448"/>
    </source>
</evidence>
<reference evidence="14 15" key="1">
    <citation type="journal article" date="2021" name="Sci. Rep.">
        <title>The genome of the diatom Chaetoceros tenuissimus carries an ancient integrated fragment of an extant virus.</title>
        <authorList>
            <person name="Hongo Y."/>
            <person name="Kimura K."/>
            <person name="Takaki Y."/>
            <person name="Yoshida Y."/>
            <person name="Baba S."/>
            <person name="Kobayashi G."/>
            <person name="Nagasaki K."/>
            <person name="Hano T."/>
            <person name="Tomaru Y."/>
        </authorList>
    </citation>
    <scope>NUCLEOTIDE SEQUENCE [LARGE SCALE GENOMIC DNA]</scope>
    <source>
        <strain evidence="14 15">NIES-3715</strain>
    </source>
</reference>
<evidence type="ECO:0000256" key="4">
    <source>
        <dbReference type="ARBA" id="ARBA00022692"/>
    </source>
</evidence>
<evidence type="ECO:0000256" key="10">
    <source>
        <dbReference type="ARBA" id="ARBA00023303"/>
    </source>
</evidence>
<feature type="region of interest" description="Disordered" evidence="11">
    <location>
        <begin position="70"/>
        <end position="95"/>
    </location>
</feature>
<evidence type="ECO:0000256" key="8">
    <source>
        <dbReference type="ARBA" id="ARBA00023065"/>
    </source>
</evidence>
<feature type="domain" description="Ion transport" evidence="13">
    <location>
        <begin position="129"/>
        <end position="332"/>
    </location>
</feature>
<dbReference type="AlphaFoldDB" id="A0AAD3HEJ7"/>
<evidence type="ECO:0000259" key="13">
    <source>
        <dbReference type="Pfam" id="PF00520"/>
    </source>
</evidence>
<dbReference type="Pfam" id="PF00520">
    <property type="entry name" value="Ion_trans"/>
    <property type="match status" value="1"/>
</dbReference>
<dbReference type="InterPro" id="IPR028325">
    <property type="entry name" value="VG_K_chnl"/>
</dbReference>
<dbReference type="SUPFAM" id="SSF81324">
    <property type="entry name" value="Voltage-gated potassium channels"/>
    <property type="match status" value="1"/>
</dbReference>
<dbReference type="GO" id="GO:0001508">
    <property type="term" value="P:action potential"/>
    <property type="evidence" value="ECO:0007669"/>
    <property type="project" value="TreeGrafter"/>
</dbReference>
<dbReference type="GO" id="GO:0008076">
    <property type="term" value="C:voltage-gated potassium channel complex"/>
    <property type="evidence" value="ECO:0007669"/>
    <property type="project" value="InterPro"/>
</dbReference>
<organism evidence="14 15">
    <name type="scientific">Chaetoceros tenuissimus</name>
    <dbReference type="NCBI Taxonomy" id="426638"/>
    <lineage>
        <taxon>Eukaryota</taxon>
        <taxon>Sar</taxon>
        <taxon>Stramenopiles</taxon>
        <taxon>Ochrophyta</taxon>
        <taxon>Bacillariophyta</taxon>
        <taxon>Coscinodiscophyceae</taxon>
        <taxon>Chaetocerotophycidae</taxon>
        <taxon>Chaetocerotales</taxon>
        <taxon>Chaetocerotaceae</taxon>
        <taxon>Chaetoceros</taxon>
    </lineage>
</organism>
<dbReference type="PANTHER" id="PTHR11537:SF254">
    <property type="entry name" value="POTASSIUM VOLTAGE-GATED CHANNEL PROTEIN SHAB"/>
    <property type="match status" value="1"/>
</dbReference>
<dbReference type="InterPro" id="IPR005821">
    <property type="entry name" value="Ion_trans_dom"/>
</dbReference>
<keyword evidence="15" id="KW-1185">Reference proteome</keyword>
<keyword evidence="8" id="KW-0406">Ion transport</keyword>
<keyword evidence="6" id="KW-0630">Potassium</keyword>
<evidence type="ECO:0000313" key="14">
    <source>
        <dbReference type="EMBL" id="GFH60108.1"/>
    </source>
</evidence>
<dbReference type="PANTHER" id="PTHR11537">
    <property type="entry name" value="VOLTAGE-GATED POTASSIUM CHANNEL"/>
    <property type="match status" value="1"/>
</dbReference>
<evidence type="ECO:0000256" key="1">
    <source>
        <dbReference type="ARBA" id="ARBA00004141"/>
    </source>
</evidence>
<gene>
    <name evidence="14" type="ORF">CTEN210_16584</name>
</gene>
<feature type="transmembrane region" description="Helical" evidence="12">
    <location>
        <begin position="345"/>
        <end position="369"/>
    </location>
</feature>
<keyword evidence="5" id="KW-0631">Potassium channel</keyword>
<feature type="compositionally biased region" description="Basic residues" evidence="11">
    <location>
        <begin position="73"/>
        <end position="87"/>
    </location>
</feature>
<keyword evidence="9 12" id="KW-0472">Membrane</keyword>
<comment type="caution">
    <text evidence="14">The sequence shown here is derived from an EMBL/GenBank/DDBJ whole genome shotgun (WGS) entry which is preliminary data.</text>
</comment>
<proteinExistence type="predicted"/>
<feature type="transmembrane region" description="Helical" evidence="12">
    <location>
        <begin position="263"/>
        <end position="285"/>
    </location>
</feature>
<feature type="region of interest" description="Disordered" evidence="11">
    <location>
        <begin position="391"/>
        <end position="410"/>
    </location>
</feature>
<dbReference type="GO" id="GO:0005249">
    <property type="term" value="F:voltage-gated potassium channel activity"/>
    <property type="evidence" value="ECO:0007669"/>
    <property type="project" value="InterPro"/>
</dbReference>
<feature type="transmembrane region" description="Helical" evidence="12">
    <location>
        <begin position="128"/>
        <end position="147"/>
    </location>
</feature>
<keyword evidence="10" id="KW-0407">Ion channel</keyword>
<keyword evidence="3" id="KW-0633">Potassium transport</keyword>
<sequence>MYGSLADSDEDLLQAPQNLYSQRSKSRQRLGGLEKDIYSQRLLVEGKNASFDWNTVPGLGVYSKLFNRDADKQKRRRRQRRRRRRQKSEKALPVGMKRCDSSADHRIGSHSYIYTMLKSRSRQKHAAAYKNIMTMIILTDVLFFIVSTESEIWKQYKNIFHWEEGIVSGIFMVEYLARIVTCTESRQFKKLGAFRGRVNYMLSLHMLIDAFATFPFFLEMSMGWTLPTLTYLRFFRLLRILRTRAIGKALDSLNRVIYYNREILYVAGVMASGLIMFTAVIMYYLRPRCDDVRDDEFHSDGHKYDDINCTIYEEWSIPTTIYYSTLLLTGQGGPPDGDLPWYTQAVVLLTGIFSIGMFAIPASMLTWGFEAEAQRVALKTRKRYLQELSGEYNSSSSSSSSSDSSSGSISSSDEEYFKLIAGEAGEDSKETNDAVPLKPVVATSADHKMKQLLEMFEADPLLSKQEFIQRSREIVNASNNNQMKGFSNQGLNVVDNDNSIAERIDRLESKLEETVEKLDIILGELKLKKES</sequence>
<protein>
    <recommendedName>
        <fullName evidence="13">Ion transport domain-containing protein</fullName>
    </recommendedName>
</protein>
<evidence type="ECO:0000256" key="3">
    <source>
        <dbReference type="ARBA" id="ARBA00022538"/>
    </source>
</evidence>
<evidence type="ECO:0000256" key="9">
    <source>
        <dbReference type="ARBA" id="ARBA00023136"/>
    </source>
</evidence>
<evidence type="ECO:0000313" key="15">
    <source>
        <dbReference type="Proteomes" id="UP001054902"/>
    </source>
</evidence>